<organism evidence="12 13">
    <name type="scientific">Vibrio stylophorae</name>
    <dbReference type="NCBI Taxonomy" id="659351"/>
    <lineage>
        <taxon>Bacteria</taxon>
        <taxon>Pseudomonadati</taxon>
        <taxon>Pseudomonadota</taxon>
        <taxon>Gammaproteobacteria</taxon>
        <taxon>Vibrionales</taxon>
        <taxon>Vibrionaceae</taxon>
        <taxon>Vibrio</taxon>
    </lineage>
</organism>
<comment type="similarity">
    <text evidence="2 10">Belongs to the TonB family.</text>
</comment>
<dbReference type="NCBIfam" id="TIGR01352">
    <property type="entry name" value="tonB_Cterm"/>
    <property type="match status" value="1"/>
</dbReference>
<keyword evidence="7 10" id="KW-0653">Protein transport</keyword>
<keyword evidence="4 10" id="KW-1003">Cell membrane</keyword>
<dbReference type="PROSITE" id="PS52015">
    <property type="entry name" value="TONB_CTD"/>
    <property type="match status" value="1"/>
</dbReference>
<dbReference type="InterPro" id="IPR037682">
    <property type="entry name" value="TonB_C"/>
</dbReference>
<reference evidence="12" key="1">
    <citation type="submission" date="2021-11" db="EMBL/GenBank/DDBJ databases">
        <authorList>
            <person name="Rodrigo-Torres L."/>
            <person name="Arahal R. D."/>
            <person name="Lucena T."/>
        </authorList>
    </citation>
    <scope>NUCLEOTIDE SEQUENCE</scope>
    <source>
        <strain evidence="12">CECT 7929</strain>
    </source>
</reference>
<dbReference type="RefSeq" id="WP_237465718.1">
    <property type="nucleotide sequence ID" value="NZ_CAKLDI010000001.1"/>
</dbReference>
<dbReference type="SUPFAM" id="SSF74653">
    <property type="entry name" value="TolA/TonB C-terminal domain"/>
    <property type="match status" value="1"/>
</dbReference>
<dbReference type="InterPro" id="IPR051045">
    <property type="entry name" value="TonB-dependent_transducer"/>
</dbReference>
<evidence type="ECO:0000256" key="5">
    <source>
        <dbReference type="ARBA" id="ARBA00022519"/>
    </source>
</evidence>
<accession>A0ABN8DU47</accession>
<evidence type="ECO:0000256" key="6">
    <source>
        <dbReference type="ARBA" id="ARBA00022692"/>
    </source>
</evidence>
<dbReference type="Proteomes" id="UP000838672">
    <property type="component" value="Unassembled WGS sequence"/>
</dbReference>
<name>A0ABN8DU47_9VIBR</name>
<evidence type="ECO:0000256" key="9">
    <source>
        <dbReference type="ARBA" id="ARBA00023136"/>
    </source>
</evidence>
<proteinExistence type="inferred from homology"/>
<evidence type="ECO:0000256" key="4">
    <source>
        <dbReference type="ARBA" id="ARBA00022475"/>
    </source>
</evidence>
<keyword evidence="6 10" id="KW-0812">Transmembrane</keyword>
<evidence type="ECO:0000313" key="12">
    <source>
        <dbReference type="EMBL" id="CAH0533335.1"/>
    </source>
</evidence>
<dbReference type="EMBL" id="CAKLDI010000001">
    <property type="protein sequence ID" value="CAH0533335.1"/>
    <property type="molecule type" value="Genomic_DNA"/>
</dbReference>
<dbReference type="Gene3D" id="3.30.2420.10">
    <property type="entry name" value="TonB"/>
    <property type="match status" value="1"/>
</dbReference>
<evidence type="ECO:0000256" key="7">
    <source>
        <dbReference type="ARBA" id="ARBA00022927"/>
    </source>
</evidence>
<evidence type="ECO:0000313" key="13">
    <source>
        <dbReference type="Proteomes" id="UP000838672"/>
    </source>
</evidence>
<keyword evidence="3 10" id="KW-0813">Transport</keyword>
<keyword evidence="8 10" id="KW-1133">Transmembrane helix</keyword>
<dbReference type="PRINTS" id="PR01374">
    <property type="entry name" value="TONBPROTEIN"/>
</dbReference>
<feature type="domain" description="TonB C-terminal" evidence="11">
    <location>
        <begin position="144"/>
        <end position="236"/>
    </location>
</feature>
<evidence type="ECO:0000256" key="3">
    <source>
        <dbReference type="ARBA" id="ARBA00022448"/>
    </source>
</evidence>
<protein>
    <recommendedName>
        <fullName evidence="10">Protein TonB</fullName>
    </recommendedName>
</protein>
<comment type="subcellular location">
    <subcellularLocation>
        <location evidence="1 10">Cell inner membrane</location>
        <topology evidence="1 10">Single-pass membrane protein</topology>
        <orientation evidence="1 10">Periplasmic side</orientation>
    </subcellularLocation>
</comment>
<keyword evidence="9 10" id="KW-0472">Membrane</keyword>
<feature type="transmembrane region" description="Helical" evidence="10">
    <location>
        <begin position="21"/>
        <end position="44"/>
    </location>
</feature>
<dbReference type="Pfam" id="PF03544">
    <property type="entry name" value="TonB_C"/>
    <property type="match status" value="1"/>
</dbReference>
<comment type="caution">
    <text evidence="12">The sequence shown here is derived from an EMBL/GenBank/DDBJ whole genome shotgun (WGS) entry which is preliminary data.</text>
</comment>
<keyword evidence="10" id="KW-0735">Signal-anchor</keyword>
<dbReference type="InterPro" id="IPR003538">
    <property type="entry name" value="TonB"/>
</dbReference>
<comment type="function">
    <text evidence="10">Interacts with outer membrane receptor proteins that carry out high-affinity binding and energy dependent uptake into the periplasmic space of specific substrates. It could act to transduce energy from the cytoplasmic membrane to specific energy-requiring processes in the outer membrane, resulting in the release into the periplasm of ligands bound by these outer membrane proteins.</text>
</comment>
<evidence type="ECO:0000256" key="10">
    <source>
        <dbReference type="RuleBase" id="RU362123"/>
    </source>
</evidence>
<dbReference type="PANTHER" id="PTHR33446">
    <property type="entry name" value="PROTEIN TONB-RELATED"/>
    <property type="match status" value="1"/>
</dbReference>
<evidence type="ECO:0000256" key="2">
    <source>
        <dbReference type="ARBA" id="ARBA00006555"/>
    </source>
</evidence>
<evidence type="ECO:0000256" key="8">
    <source>
        <dbReference type="ARBA" id="ARBA00022989"/>
    </source>
</evidence>
<evidence type="ECO:0000259" key="11">
    <source>
        <dbReference type="PROSITE" id="PS52015"/>
    </source>
</evidence>
<dbReference type="InterPro" id="IPR006260">
    <property type="entry name" value="TonB/TolA_C"/>
</dbReference>
<evidence type="ECO:0000256" key="1">
    <source>
        <dbReference type="ARBA" id="ARBA00004383"/>
    </source>
</evidence>
<keyword evidence="5 10" id="KW-0997">Cell inner membrane</keyword>
<sequence>MQTELETSHCQLIRQQRHAWGYRWALAGLGASGFVLLLLLLMGWQINNDFQYQREPERIQFDVSMAAKDESMDLRQRHLPEPPPKIEPQAPVEMTEMMPIKPVMPSLKAPKPSNFSPNATVSVLANVAPGNSYTAPVNTGVAAIAVGQIQPSQRAIPMYPRQASRRGIEGYVKLGFSIDEDGRAVDIQVIEAQPRNIFNRSAIQALKRSRFPVTRLDEQAVVVPNQVQVYEYKLEK</sequence>
<gene>
    <name evidence="12" type="ORF">VST7929_01201</name>
</gene>
<keyword evidence="13" id="KW-1185">Reference proteome</keyword>